<sequence>MDPGCFTGPIAVPKYLSSIKALVTVK</sequence>
<accession>A0A1S7S4Z1</accession>
<proteinExistence type="predicted"/>
<organism evidence="1 2">
    <name type="scientific">Agrobacterium deltaense Zutra 3/1</name>
    <dbReference type="NCBI Taxonomy" id="1183427"/>
    <lineage>
        <taxon>Bacteria</taxon>
        <taxon>Pseudomonadati</taxon>
        <taxon>Pseudomonadota</taxon>
        <taxon>Alphaproteobacteria</taxon>
        <taxon>Hyphomicrobiales</taxon>
        <taxon>Rhizobiaceae</taxon>
        <taxon>Rhizobium/Agrobacterium group</taxon>
        <taxon>Agrobacterium</taxon>
    </lineage>
</organism>
<evidence type="ECO:0000313" key="2">
    <source>
        <dbReference type="Proteomes" id="UP000191987"/>
    </source>
</evidence>
<dbReference type="EMBL" id="FBWG01000050">
    <property type="protein sequence ID" value="CUX62646.1"/>
    <property type="molecule type" value="Genomic_DNA"/>
</dbReference>
<dbReference type="AlphaFoldDB" id="A0A1S7S4Z1"/>
<dbReference type="Proteomes" id="UP000191987">
    <property type="component" value="Unassembled WGS sequence"/>
</dbReference>
<name>A0A1S7S4Z1_9HYPH</name>
<reference evidence="1 2" key="1">
    <citation type="submission" date="2016-01" db="EMBL/GenBank/DDBJ databases">
        <authorList>
            <person name="Oliw E.H."/>
        </authorList>
    </citation>
    <scope>NUCLEOTIDE SEQUENCE [LARGE SCALE GENOMIC DNA]</scope>
    <source>
        <strain evidence="1 2">Zutra 3-1</strain>
    </source>
</reference>
<protein>
    <submittedName>
        <fullName evidence="1">Uncharacterized protein</fullName>
    </submittedName>
</protein>
<evidence type="ECO:0000313" key="1">
    <source>
        <dbReference type="EMBL" id="CUX62646.1"/>
    </source>
</evidence>
<gene>
    <name evidence="1" type="ORF">AGR7C_pTi0004</name>
</gene>